<dbReference type="AlphaFoldDB" id="A0A2I9DNW2"/>
<keyword evidence="9" id="KW-1185">Reference proteome</keyword>
<evidence type="ECO:0000313" key="9">
    <source>
        <dbReference type="Proteomes" id="UP000236569"/>
    </source>
</evidence>
<evidence type="ECO:0000256" key="5">
    <source>
        <dbReference type="ARBA" id="ARBA00023049"/>
    </source>
</evidence>
<evidence type="ECO:0000259" key="7">
    <source>
        <dbReference type="Pfam" id="PF01432"/>
    </source>
</evidence>
<dbReference type="GO" id="GO:0006508">
    <property type="term" value="P:proteolysis"/>
    <property type="evidence" value="ECO:0007669"/>
    <property type="project" value="UniProtKB-KW"/>
</dbReference>
<dbReference type="OrthoDB" id="9762795at2"/>
<reference evidence="9" key="1">
    <citation type="submission" date="2018-01" db="EMBL/GenBank/DDBJ databases">
        <title>Draft Genome Sequence of the Radioresistant Bacterium Deinococcus aerius TR0125, Isolated from the Higher Atmosphere above Japan.</title>
        <authorList>
            <person name="Satoh K."/>
            <person name="Arai H."/>
            <person name="Sanzen T."/>
            <person name="Kawaguchi Y."/>
            <person name="Hayashi H."/>
            <person name="Yokobori S."/>
            <person name="Yamagishi A."/>
            <person name="Oono Y."/>
            <person name="Narumi I."/>
        </authorList>
    </citation>
    <scope>NUCLEOTIDE SEQUENCE [LARGE SCALE GENOMIC DNA]</scope>
    <source>
        <strain evidence="9">TR0125</strain>
    </source>
</reference>
<keyword evidence="5 6" id="KW-0482">Metalloprotease</keyword>
<keyword evidence="3 6" id="KW-0378">Hydrolase</keyword>
<dbReference type="Gene3D" id="1.10.1370.30">
    <property type="match status" value="1"/>
</dbReference>
<dbReference type="CDD" id="cd09606">
    <property type="entry name" value="M3B_PepF"/>
    <property type="match status" value="1"/>
</dbReference>
<keyword evidence="4 6" id="KW-0862">Zinc</keyword>
<comment type="cofactor">
    <cofactor evidence="6">
        <name>Zn(2+)</name>
        <dbReference type="ChEBI" id="CHEBI:29105"/>
    </cofactor>
    <text evidence="6">Binds 1 zinc ion.</text>
</comment>
<accession>A0A2I9DNW2</accession>
<dbReference type="SUPFAM" id="SSF55486">
    <property type="entry name" value="Metalloproteases ('zincins'), catalytic domain"/>
    <property type="match status" value="1"/>
</dbReference>
<dbReference type="EMBL" id="BFAG01000010">
    <property type="protein sequence ID" value="GBF06801.1"/>
    <property type="molecule type" value="Genomic_DNA"/>
</dbReference>
<evidence type="ECO:0000313" key="8">
    <source>
        <dbReference type="EMBL" id="GBF06801.1"/>
    </source>
</evidence>
<evidence type="ECO:0000256" key="3">
    <source>
        <dbReference type="ARBA" id="ARBA00022801"/>
    </source>
</evidence>
<evidence type="ECO:0000256" key="4">
    <source>
        <dbReference type="ARBA" id="ARBA00022833"/>
    </source>
</evidence>
<dbReference type="RefSeq" id="WP_103130138.1">
    <property type="nucleotide sequence ID" value="NZ_BFAG01000010.1"/>
</dbReference>
<name>A0A2I9DNW2_9DEIO</name>
<sequence>MTNATATAWTTFAPRYEALATEPLSPGNIPAWLERWSDLEKDVMEVQAQLMRAKDADPTDRDAERAFVSFVQEVQPDVMRAGQRLNDRLLAQTGWEPEGPHVQMLRRLRNEAALYREENLPLLSEITTLANEFNKITGALRARVNGQELTIPQAQRLLLGPDRAEREAAWRGIAEANLGAAPELDALFLKLLSLRRQVARNAGCEDFRAYVWRAMNRFDYTPGDTRQLHDAVEQHVVPLQTRMNDERREGLGLETLRPWDTQADPLGRPALRPFTTTEEYIATAERIFRALDPDLGAQFAAMREGGFLDLDPRPEKVPGYGYCNYLPRTGSPYIYWSAVGTDTDVRVLLHEAGHAFHFLASGKPGDLIWNLLSPIEFAEVGSQAMELLTLPLLEKPVGYYSPEDAARARRDKIETVLRQFTGQATGDAFQQWLYAEAPGDVTIEQIDAKWLECSGRFDSGVDWRGLEDVRAKGWQFVHIFAIPLYLLEYSLAWIGALQVWQSALRDPERALRHYKEALALGGTRPLPELFRAAGARLAFDAGTLRGLMALLEEQLGGAGRA</sequence>
<dbReference type="GO" id="GO:0006518">
    <property type="term" value="P:peptide metabolic process"/>
    <property type="evidence" value="ECO:0007669"/>
    <property type="project" value="TreeGrafter"/>
</dbReference>
<dbReference type="PANTHER" id="PTHR11804">
    <property type="entry name" value="PROTEASE M3 THIMET OLIGOPEPTIDASE-RELATED"/>
    <property type="match status" value="1"/>
</dbReference>
<comment type="caution">
    <text evidence="8">The sequence shown here is derived from an EMBL/GenBank/DDBJ whole genome shotgun (WGS) entry which is preliminary data.</text>
</comment>
<gene>
    <name evidence="8" type="ORF">DAERI_100164</name>
</gene>
<keyword evidence="1 6" id="KW-0645">Protease</keyword>
<dbReference type="Proteomes" id="UP000236569">
    <property type="component" value="Unassembled WGS sequence"/>
</dbReference>
<keyword evidence="2 6" id="KW-0479">Metal-binding</keyword>
<comment type="similarity">
    <text evidence="6">Belongs to the peptidase M3 family.</text>
</comment>
<evidence type="ECO:0000256" key="1">
    <source>
        <dbReference type="ARBA" id="ARBA00022670"/>
    </source>
</evidence>
<dbReference type="PANTHER" id="PTHR11804:SF48">
    <property type="entry name" value="PUTATIVE-RELATED"/>
    <property type="match status" value="1"/>
</dbReference>
<dbReference type="GO" id="GO:0046872">
    <property type="term" value="F:metal ion binding"/>
    <property type="evidence" value="ECO:0007669"/>
    <property type="project" value="UniProtKB-UniRule"/>
</dbReference>
<dbReference type="Pfam" id="PF01432">
    <property type="entry name" value="Peptidase_M3"/>
    <property type="match status" value="1"/>
</dbReference>
<dbReference type="InterPro" id="IPR001567">
    <property type="entry name" value="Pept_M3A_M3B_dom"/>
</dbReference>
<evidence type="ECO:0000256" key="2">
    <source>
        <dbReference type="ARBA" id="ARBA00022723"/>
    </source>
</evidence>
<protein>
    <submittedName>
        <fullName evidence="8">Oligoendopeptidase F</fullName>
    </submittedName>
</protein>
<evidence type="ECO:0000256" key="6">
    <source>
        <dbReference type="RuleBase" id="RU003435"/>
    </source>
</evidence>
<dbReference type="InterPro" id="IPR045090">
    <property type="entry name" value="Pept_M3A_M3B"/>
</dbReference>
<proteinExistence type="inferred from homology"/>
<feature type="domain" description="Peptidase M3A/M3B catalytic" evidence="7">
    <location>
        <begin position="161"/>
        <end position="546"/>
    </location>
</feature>
<dbReference type="GO" id="GO:0004222">
    <property type="term" value="F:metalloendopeptidase activity"/>
    <property type="evidence" value="ECO:0007669"/>
    <property type="project" value="InterPro"/>
</dbReference>
<organism evidence="8 9">
    <name type="scientific">Deinococcus aerius</name>
    <dbReference type="NCBI Taxonomy" id="200253"/>
    <lineage>
        <taxon>Bacteria</taxon>
        <taxon>Thermotogati</taxon>
        <taxon>Deinococcota</taxon>
        <taxon>Deinococci</taxon>
        <taxon>Deinococcales</taxon>
        <taxon>Deinococcaceae</taxon>
        <taxon>Deinococcus</taxon>
    </lineage>
</organism>